<accession>B1SXW0</accession>
<feature type="domain" description="PIN" evidence="1">
    <location>
        <begin position="36"/>
        <end position="131"/>
    </location>
</feature>
<protein>
    <recommendedName>
        <fullName evidence="1">PIN domain-containing protein</fullName>
    </recommendedName>
</protein>
<dbReference type="InterPro" id="IPR029060">
    <property type="entry name" value="PIN-like_dom_sf"/>
</dbReference>
<reference evidence="2 3" key="1">
    <citation type="submission" date="2008-03" db="EMBL/GenBank/DDBJ databases">
        <title>Sequencing of the draft genome and assembly of Burkholderia ambifaria MEX-5.</title>
        <authorList>
            <consortium name="US DOE Joint Genome Institute (JGI-PGF)"/>
            <person name="Copeland A."/>
            <person name="Lucas S."/>
            <person name="Lapidus A."/>
            <person name="Glavina del Rio T."/>
            <person name="Dalin E."/>
            <person name="Tice H."/>
            <person name="Bruce D."/>
            <person name="Goodwin L."/>
            <person name="Pitluck S."/>
            <person name="Larimer F."/>
            <person name="Land M.L."/>
            <person name="Hauser L."/>
            <person name="Tiedje J."/>
            <person name="Richardson P."/>
        </authorList>
    </citation>
    <scope>NUCLEOTIDE SEQUENCE [LARGE SCALE GENOMIC DNA]</scope>
    <source>
        <strain evidence="2 3">MEX-5</strain>
    </source>
</reference>
<evidence type="ECO:0000313" key="3">
    <source>
        <dbReference type="Proteomes" id="UP000004814"/>
    </source>
</evidence>
<name>B1SXW0_9BURK</name>
<dbReference type="EMBL" id="ABLK01000006">
    <property type="protein sequence ID" value="EDT43869.1"/>
    <property type="molecule type" value="Genomic_DNA"/>
</dbReference>
<dbReference type="AlphaFoldDB" id="B1SXW0"/>
<dbReference type="InterPro" id="IPR002716">
    <property type="entry name" value="PIN_dom"/>
</dbReference>
<gene>
    <name evidence="2" type="ORF">BamMEX5DRAFT_0376</name>
</gene>
<dbReference type="Gene3D" id="3.40.50.1010">
    <property type="entry name" value="5'-nuclease"/>
    <property type="match status" value="1"/>
</dbReference>
<dbReference type="Pfam" id="PF01850">
    <property type="entry name" value="PIN"/>
    <property type="match status" value="1"/>
</dbReference>
<comment type="caution">
    <text evidence="2">The sequence shown here is derived from an EMBL/GenBank/DDBJ whole genome shotgun (WGS) entry which is preliminary data.</text>
</comment>
<dbReference type="SUPFAM" id="SSF88723">
    <property type="entry name" value="PIN domain-like"/>
    <property type="match status" value="1"/>
</dbReference>
<evidence type="ECO:0000313" key="2">
    <source>
        <dbReference type="EMBL" id="EDT43869.1"/>
    </source>
</evidence>
<evidence type="ECO:0000259" key="1">
    <source>
        <dbReference type="Pfam" id="PF01850"/>
    </source>
</evidence>
<dbReference type="Proteomes" id="UP000004814">
    <property type="component" value="Unassembled WGS sequence"/>
</dbReference>
<organism evidence="2 3">
    <name type="scientific">Burkholderia ambifaria MEX-5</name>
    <dbReference type="NCBI Taxonomy" id="396597"/>
    <lineage>
        <taxon>Bacteria</taxon>
        <taxon>Pseudomonadati</taxon>
        <taxon>Pseudomonadota</taxon>
        <taxon>Betaproteobacteria</taxon>
        <taxon>Burkholderiales</taxon>
        <taxon>Burkholderiaceae</taxon>
        <taxon>Burkholderia</taxon>
        <taxon>Burkholderia cepacia complex</taxon>
    </lineage>
</organism>
<sequence length="152" mass="17107">MEASRSVGVGESVLRRWVQMLQMERQGVTPQVRIRELFAASAGQAEAFYVPATVMLERESVLRSRYRFDRLQILAALTALMETRELSFEAEGALERALHLYREHGGDFADCLHVGQAGGPGRAPLLTFDPRREPPARSRDYWGWCVLLSSGL</sequence>
<proteinExistence type="predicted"/>
<dbReference type="PATRIC" id="fig|396597.7.peg.8117"/>